<dbReference type="Proteomes" id="UP000186106">
    <property type="component" value="Unassembled WGS sequence"/>
</dbReference>
<dbReference type="EMBL" id="FTNZ01000002">
    <property type="protein sequence ID" value="SIS31674.1"/>
    <property type="molecule type" value="Genomic_DNA"/>
</dbReference>
<gene>
    <name evidence="2" type="ORF">EG359_09360</name>
    <name evidence="3" type="ORF">SAMN05421768_102519</name>
</gene>
<proteinExistence type="predicted"/>
<evidence type="ECO:0000313" key="3">
    <source>
        <dbReference type="EMBL" id="SIS31674.1"/>
    </source>
</evidence>
<keyword evidence="5" id="KW-1185">Reference proteome</keyword>
<name>A0A1N7I3P6_9FLAO</name>
<reference evidence="3 4" key="1">
    <citation type="submission" date="2017-01" db="EMBL/GenBank/DDBJ databases">
        <authorList>
            <person name="Mah S.A."/>
            <person name="Swanson W.J."/>
            <person name="Moy G.W."/>
            <person name="Vacquier V.D."/>
        </authorList>
    </citation>
    <scope>NUCLEOTIDE SEQUENCE [LARGE SCALE GENOMIC DNA]</scope>
    <source>
        <strain evidence="3 4">DSM 16927</strain>
    </source>
</reference>
<dbReference type="Proteomes" id="UP000279541">
    <property type="component" value="Chromosome"/>
</dbReference>
<evidence type="ECO:0000256" key="1">
    <source>
        <dbReference type="SAM" id="SignalP"/>
    </source>
</evidence>
<dbReference type="AlphaFoldDB" id="A0A1N7I3P6"/>
<reference evidence="2 5" key="2">
    <citation type="submission" date="2018-11" db="EMBL/GenBank/DDBJ databases">
        <title>Proposal to divide the Flavobacteriaceae and reorganize its genera based on Amino Acid Identity values calculated from whole genome sequences.</title>
        <authorList>
            <person name="Nicholson A.C."/>
            <person name="Gulvik C.A."/>
            <person name="Whitney A.M."/>
            <person name="Humrighouse B.W."/>
            <person name="Bell M."/>
            <person name="Holmes B."/>
            <person name="Steigerwalt A.G."/>
            <person name="Villarma A."/>
            <person name="Sheth M."/>
            <person name="Batra D."/>
            <person name="Pryor J."/>
            <person name="Bernardet J.-F."/>
            <person name="Hugo C."/>
            <person name="Kampfer P."/>
            <person name="Newman J."/>
            <person name="McQuiston J.R."/>
        </authorList>
    </citation>
    <scope>NUCLEOTIDE SEQUENCE [LARGE SCALE GENOMIC DNA]</scope>
    <source>
        <strain evidence="2 5">DSM 16927</strain>
    </source>
</reference>
<feature type="signal peptide" evidence="1">
    <location>
        <begin position="1"/>
        <end position="20"/>
    </location>
</feature>
<evidence type="ECO:0000313" key="2">
    <source>
        <dbReference type="EMBL" id="AZA99814.1"/>
    </source>
</evidence>
<organism evidence="3 4">
    <name type="scientific">Chryseobacterium joostei</name>
    <dbReference type="NCBI Taxonomy" id="112234"/>
    <lineage>
        <taxon>Bacteria</taxon>
        <taxon>Pseudomonadati</taxon>
        <taxon>Bacteroidota</taxon>
        <taxon>Flavobacteriia</taxon>
        <taxon>Flavobacteriales</taxon>
        <taxon>Weeksellaceae</taxon>
        <taxon>Chryseobacterium group</taxon>
        <taxon>Chryseobacterium</taxon>
    </lineage>
</organism>
<evidence type="ECO:0000313" key="5">
    <source>
        <dbReference type="Proteomes" id="UP000279541"/>
    </source>
</evidence>
<accession>A0A1N7I3P6</accession>
<protein>
    <recommendedName>
        <fullName evidence="6">T9SS C-terminal target domain-containing protein</fullName>
    </recommendedName>
</protein>
<evidence type="ECO:0000313" key="4">
    <source>
        <dbReference type="Proteomes" id="UP000186106"/>
    </source>
</evidence>
<sequence length="222" mass="22789">MKKFLLTAIMLVGLSALSKAQQGRVGINTTTPAATLDVVANTTDNTRPDALLVPRMSRAELEAKNTAYADGAATPSAQNGALVFVTALGGNGTGKTVNVTSTGFYYYDGTSGNNVWKTLGGGAVAPTVPTFRTIAGAAVTTINTTDVGNIVVITGNVNGDIQLPAPNASMVGKKLTLISTGSGVQTLTTLNSNYLTNTYASIQQHGAELITDGTNWYSLAGQ</sequence>
<dbReference type="KEGG" id="cjt:EG359_09360"/>
<dbReference type="EMBL" id="CP033926">
    <property type="protein sequence ID" value="AZA99814.1"/>
    <property type="molecule type" value="Genomic_DNA"/>
</dbReference>
<evidence type="ECO:0008006" key="6">
    <source>
        <dbReference type="Google" id="ProtNLM"/>
    </source>
</evidence>
<feature type="chain" id="PRO_5044563300" description="T9SS C-terminal target domain-containing protein" evidence="1">
    <location>
        <begin position="21"/>
        <end position="222"/>
    </location>
</feature>
<keyword evidence="1" id="KW-0732">Signal</keyword>